<keyword evidence="2" id="KW-1185">Reference proteome</keyword>
<gene>
    <name evidence="1" type="ORF">NM688_g4566</name>
</gene>
<dbReference type="EMBL" id="JANHOG010000768">
    <property type="protein sequence ID" value="KAJ3551677.1"/>
    <property type="molecule type" value="Genomic_DNA"/>
</dbReference>
<proteinExistence type="predicted"/>
<sequence length="168" mass="18191">MSESTATTHSQTTRTTDVNDNAPVVLQAQEKITTEPAIVDANASESRSDEKSGITDETNILSLPTPPAAMKVDTVVTITKKVTRTFSVEGVQEKVEELENISQEFEAKEGGDDFIEDLKAMYVDFGILNDADCNTINDDSRGWNARGRPQELSAVKATNPPKGTKGSK</sequence>
<organism evidence="1 2">
    <name type="scientific">Phlebia brevispora</name>
    <dbReference type="NCBI Taxonomy" id="194682"/>
    <lineage>
        <taxon>Eukaryota</taxon>
        <taxon>Fungi</taxon>
        <taxon>Dikarya</taxon>
        <taxon>Basidiomycota</taxon>
        <taxon>Agaricomycotina</taxon>
        <taxon>Agaricomycetes</taxon>
        <taxon>Polyporales</taxon>
        <taxon>Meruliaceae</taxon>
        <taxon>Phlebia</taxon>
    </lineage>
</organism>
<evidence type="ECO:0000313" key="1">
    <source>
        <dbReference type="EMBL" id="KAJ3551677.1"/>
    </source>
</evidence>
<evidence type="ECO:0000313" key="2">
    <source>
        <dbReference type="Proteomes" id="UP001148662"/>
    </source>
</evidence>
<comment type="caution">
    <text evidence="1">The sequence shown here is derived from an EMBL/GenBank/DDBJ whole genome shotgun (WGS) entry which is preliminary data.</text>
</comment>
<protein>
    <submittedName>
        <fullName evidence="1">Uncharacterized protein</fullName>
    </submittedName>
</protein>
<reference evidence="1" key="1">
    <citation type="submission" date="2022-07" db="EMBL/GenBank/DDBJ databases">
        <title>Genome Sequence of Phlebia brevispora.</title>
        <authorList>
            <person name="Buettner E."/>
        </authorList>
    </citation>
    <scope>NUCLEOTIDE SEQUENCE</scope>
    <source>
        <strain evidence="1">MPL23</strain>
    </source>
</reference>
<dbReference type="Proteomes" id="UP001148662">
    <property type="component" value="Unassembled WGS sequence"/>
</dbReference>
<accession>A0ACC1T2H2</accession>
<name>A0ACC1T2H2_9APHY</name>